<reference evidence="1 2" key="1">
    <citation type="submission" date="2016-09" db="EMBL/GenBank/DDBJ databases">
        <title>The draft genome of Dichanthelium oligosanthes: A C3 panicoid grass species.</title>
        <authorList>
            <person name="Studer A.J."/>
            <person name="Schnable J.C."/>
            <person name="Brutnell T.P."/>
        </authorList>
    </citation>
    <scope>NUCLEOTIDE SEQUENCE [LARGE SCALE GENOMIC DNA]</scope>
    <source>
        <strain evidence="2">cv. Kellogg 1175</strain>
        <tissue evidence="1">Leaf</tissue>
    </source>
</reference>
<evidence type="ECO:0000313" key="2">
    <source>
        <dbReference type="Proteomes" id="UP000095767"/>
    </source>
</evidence>
<dbReference type="STRING" id="888268.A0A1E5WLL9"/>
<dbReference type="Proteomes" id="UP000095767">
    <property type="component" value="Unassembled WGS sequence"/>
</dbReference>
<dbReference type="EMBL" id="LWDX02002231">
    <property type="protein sequence ID" value="OEL38311.1"/>
    <property type="molecule type" value="Genomic_DNA"/>
</dbReference>
<protein>
    <recommendedName>
        <fullName evidence="3">RNase H type-1 domain-containing protein</fullName>
    </recommendedName>
</protein>
<comment type="caution">
    <text evidence="1">The sequence shown here is derived from an EMBL/GenBank/DDBJ whole genome shotgun (WGS) entry which is preliminary data.</text>
</comment>
<proteinExistence type="predicted"/>
<evidence type="ECO:0008006" key="3">
    <source>
        <dbReference type="Google" id="ProtNLM"/>
    </source>
</evidence>
<dbReference type="AlphaFoldDB" id="A0A1E5WLL9"/>
<accession>A0A1E5WLL9</accession>
<sequence>MIDTHCLKLCQPPRCGAPKQVQKWAPPPPDLVCINSDAAVFASSSSSATGVVFWNHMGIYLLACRKSFNGVTSPDVLKPSLSARTRPSPPALRIPLVQINFALLAC</sequence>
<gene>
    <name evidence="1" type="ORF">BAE44_0000671</name>
</gene>
<name>A0A1E5WLL9_9POAL</name>
<keyword evidence="2" id="KW-1185">Reference proteome</keyword>
<evidence type="ECO:0000313" key="1">
    <source>
        <dbReference type="EMBL" id="OEL38311.1"/>
    </source>
</evidence>
<organism evidence="1 2">
    <name type="scientific">Dichanthelium oligosanthes</name>
    <dbReference type="NCBI Taxonomy" id="888268"/>
    <lineage>
        <taxon>Eukaryota</taxon>
        <taxon>Viridiplantae</taxon>
        <taxon>Streptophyta</taxon>
        <taxon>Embryophyta</taxon>
        <taxon>Tracheophyta</taxon>
        <taxon>Spermatophyta</taxon>
        <taxon>Magnoliopsida</taxon>
        <taxon>Liliopsida</taxon>
        <taxon>Poales</taxon>
        <taxon>Poaceae</taxon>
        <taxon>PACMAD clade</taxon>
        <taxon>Panicoideae</taxon>
        <taxon>Panicodae</taxon>
        <taxon>Paniceae</taxon>
        <taxon>Dichantheliinae</taxon>
        <taxon>Dichanthelium</taxon>
    </lineage>
</organism>